<sequence length="117" mass="13295">MTDFLTKELREGLAQARKLAAKRNARLRVQVGEETYPVLRIWDNGFSLDAEDAPHMRGLVDLYEGGRHKAQCLIIASEEDGDEMRFEYKRATEAHDSAPVDFVREDGAPVALIERLH</sequence>
<evidence type="ECO:0000313" key="1">
    <source>
        <dbReference type="EMBL" id="MDQ2090757.1"/>
    </source>
</evidence>
<evidence type="ECO:0000313" key="2">
    <source>
        <dbReference type="Proteomes" id="UP001226762"/>
    </source>
</evidence>
<keyword evidence="2" id="KW-1185">Reference proteome</keyword>
<dbReference type="Proteomes" id="UP001226762">
    <property type="component" value="Unassembled WGS sequence"/>
</dbReference>
<comment type="caution">
    <text evidence="1">The sequence shown here is derived from an EMBL/GenBank/DDBJ whole genome shotgun (WGS) entry which is preliminary data.</text>
</comment>
<gene>
    <name evidence="1" type="ORF">NO357_12675</name>
</gene>
<reference evidence="1" key="1">
    <citation type="submission" date="2022-07" db="EMBL/GenBank/DDBJ databases">
        <authorList>
            <person name="Otstavnykh N."/>
            <person name="Isaeva M."/>
            <person name="Bystritskaya E."/>
        </authorList>
    </citation>
    <scope>NUCLEOTIDE SEQUENCE</scope>
    <source>
        <strain evidence="1">KCTC 52189</strain>
    </source>
</reference>
<organism evidence="1 2">
    <name type="scientific">Marimonas arenosa</name>
    <dbReference type="NCBI Taxonomy" id="1795305"/>
    <lineage>
        <taxon>Bacteria</taxon>
        <taxon>Pseudomonadati</taxon>
        <taxon>Pseudomonadota</taxon>
        <taxon>Alphaproteobacteria</taxon>
        <taxon>Rhodobacterales</taxon>
        <taxon>Paracoccaceae</taxon>
        <taxon>Marimonas</taxon>
    </lineage>
</organism>
<name>A0AAE4B539_9RHOB</name>
<reference evidence="1" key="2">
    <citation type="submission" date="2023-02" db="EMBL/GenBank/DDBJ databases">
        <title>'Rhodoalgimonas zhirmunskyi' gen. nov., isolated from a red alga.</title>
        <authorList>
            <person name="Nedashkovskaya O.I."/>
            <person name="Otstavnykh N.Y."/>
            <person name="Bystritskaya E.P."/>
            <person name="Balabanova L.A."/>
            <person name="Isaeva M.P."/>
        </authorList>
    </citation>
    <scope>NUCLEOTIDE SEQUENCE</scope>
    <source>
        <strain evidence="1">KCTC 52189</strain>
    </source>
</reference>
<proteinExistence type="predicted"/>
<dbReference type="AlphaFoldDB" id="A0AAE4B539"/>
<accession>A0AAE4B539</accession>
<protein>
    <submittedName>
        <fullName evidence="1">Uncharacterized protein</fullName>
    </submittedName>
</protein>
<dbReference type="RefSeq" id="WP_306736024.1">
    <property type="nucleotide sequence ID" value="NZ_JANHAX010000003.1"/>
</dbReference>
<dbReference type="EMBL" id="JANHAX010000003">
    <property type="protein sequence ID" value="MDQ2090757.1"/>
    <property type="molecule type" value="Genomic_DNA"/>
</dbReference>